<dbReference type="InterPro" id="IPR013830">
    <property type="entry name" value="SGNH_hydro"/>
</dbReference>
<dbReference type="EMBL" id="BAAAGS010000017">
    <property type="protein sequence ID" value="GAA0529142.1"/>
    <property type="molecule type" value="Genomic_DNA"/>
</dbReference>
<comment type="caution">
    <text evidence="2">The sequence shown here is derived from an EMBL/GenBank/DDBJ whole genome shotgun (WGS) entry which is preliminary data.</text>
</comment>
<dbReference type="InterPro" id="IPR051532">
    <property type="entry name" value="Ester_Hydrolysis_Enzymes"/>
</dbReference>
<reference evidence="3" key="1">
    <citation type="journal article" date="2019" name="Int. J. Syst. Evol. Microbiol.">
        <title>The Global Catalogue of Microorganisms (GCM) 10K type strain sequencing project: providing services to taxonomists for standard genome sequencing and annotation.</title>
        <authorList>
            <consortium name="The Broad Institute Genomics Platform"/>
            <consortium name="The Broad Institute Genome Sequencing Center for Infectious Disease"/>
            <person name="Wu L."/>
            <person name="Ma J."/>
        </authorList>
    </citation>
    <scope>NUCLEOTIDE SEQUENCE [LARGE SCALE GENOMIC DNA]</scope>
    <source>
        <strain evidence="3">JCM 10303</strain>
    </source>
</reference>
<dbReference type="SUPFAM" id="SSF52266">
    <property type="entry name" value="SGNH hydrolase"/>
    <property type="match status" value="1"/>
</dbReference>
<keyword evidence="2" id="KW-0378">Hydrolase</keyword>
<organism evidence="2 3">
    <name type="scientific">Saccharopolyspora erythraea</name>
    <name type="common">Streptomyces erythraeus</name>
    <dbReference type="NCBI Taxonomy" id="1836"/>
    <lineage>
        <taxon>Bacteria</taxon>
        <taxon>Bacillati</taxon>
        <taxon>Actinomycetota</taxon>
        <taxon>Actinomycetes</taxon>
        <taxon>Pseudonocardiales</taxon>
        <taxon>Pseudonocardiaceae</taxon>
        <taxon>Saccharopolyspora</taxon>
    </lineage>
</organism>
<protein>
    <submittedName>
        <fullName evidence="2">SGNH/GDSL hydrolase family protein</fullName>
    </submittedName>
</protein>
<name>A0ABP3MZ56_SACER</name>
<sequence length="310" mass="32328">MIALRALRLAMLAAGTAGGLSGAAWGLLNGQSRYARRVIGPPSNMPLRADGIHLPEGVGPVPRSELPEGAQPLDLAVLGDSAAAGLGVNFPDELLSVLIARGLAAELDRPVSLRTHAIVGTTSQELHAQVDALLPQPPRLALVIIGANDVTSRLSVSTCAEMLGTEVRRLTEAGVAVVVGTCPDLGSIRPIPQPLRSLASSWSLALGRAQRREVEANGGHAVPLADLLSPEFLARPAEFFSPDRFHPSAAGYQAAAEILLPAVCAALGEWAGGPLPTAPTRSAAAEARRPTSRIVARLNRRLRSRTDTES</sequence>
<dbReference type="RefSeq" id="WP_009944149.1">
    <property type="nucleotide sequence ID" value="NZ_BAAAGS010000017.1"/>
</dbReference>
<evidence type="ECO:0000259" key="1">
    <source>
        <dbReference type="Pfam" id="PF13472"/>
    </source>
</evidence>
<accession>A0ABP3MZ56</accession>
<dbReference type="Gene3D" id="3.40.50.1110">
    <property type="entry name" value="SGNH hydrolase"/>
    <property type="match status" value="1"/>
</dbReference>
<dbReference type="CDD" id="cd01836">
    <property type="entry name" value="FeeA_FeeB_like"/>
    <property type="match status" value="1"/>
</dbReference>
<feature type="domain" description="SGNH hydrolase-type esterase" evidence="1">
    <location>
        <begin position="77"/>
        <end position="254"/>
    </location>
</feature>
<keyword evidence="3" id="KW-1185">Reference proteome</keyword>
<dbReference type="Proteomes" id="UP001500729">
    <property type="component" value="Unassembled WGS sequence"/>
</dbReference>
<dbReference type="PANTHER" id="PTHR30383:SF5">
    <property type="entry name" value="SGNH HYDROLASE-TYPE ESTERASE DOMAIN-CONTAINING PROTEIN"/>
    <property type="match status" value="1"/>
</dbReference>
<evidence type="ECO:0000313" key="3">
    <source>
        <dbReference type="Proteomes" id="UP001500729"/>
    </source>
</evidence>
<dbReference type="PANTHER" id="PTHR30383">
    <property type="entry name" value="THIOESTERASE 1/PROTEASE 1/LYSOPHOSPHOLIPASE L1"/>
    <property type="match status" value="1"/>
</dbReference>
<evidence type="ECO:0000313" key="2">
    <source>
        <dbReference type="EMBL" id="GAA0529142.1"/>
    </source>
</evidence>
<dbReference type="Pfam" id="PF13472">
    <property type="entry name" value="Lipase_GDSL_2"/>
    <property type="match status" value="1"/>
</dbReference>
<gene>
    <name evidence="2" type="ORF">GCM10009533_30510</name>
</gene>
<dbReference type="InterPro" id="IPR036514">
    <property type="entry name" value="SGNH_hydro_sf"/>
</dbReference>
<dbReference type="GO" id="GO:0016787">
    <property type="term" value="F:hydrolase activity"/>
    <property type="evidence" value="ECO:0007669"/>
    <property type="project" value="UniProtKB-KW"/>
</dbReference>
<proteinExistence type="predicted"/>